<organism evidence="1 2">
    <name type="scientific">Clathrospora elynae</name>
    <dbReference type="NCBI Taxonomy" id="706981"/>
    <lineage>
        <taxon>Eukaryota</taxon>
        <taxon>Fungi</taxon>
        <taxon>Dikarya</taxon>
        <taxon>Ascomycota</taxon>
        <taxon>Pezizomycotina</taxon>
        <taxon>Dothideomycetes</taxon>
        <taxon>Pleosporomycetidae</taxon>
        <taxon>Pleosporales</taxon>
        <taxon>Diademaceae</taxon>
        <taxon>Clathrospora</taxon>
    </lineage>
</organism>
<dbReference type="Proteomes" id="UP000800038">
    <property type="component" value="Unassembled WGS sequence"/>
</dbReference>
<dbReference type="OrthoDB" id="3792734at2759"/>
<evidence type="ECO:0000313" key="2">
    <source>
        <dbReference type="Proteomes" id="UP000800038"/>
    </source>
</evidence>
<protein>
    <submittedName>
        <fullName evidence="1">Uncharacterized protein</fullName>
    </submittedName>
</protein>
<reference evidence="1" key="1">
    <citation type="journal article" date="2020" name="Stud. Mycol.">
        <title>101 Dothideomycetes genomes: a test case for predicting lifestyles and emergence of pathogens.</title>
        <authorList>
            <person name="Haridas S."/>
            <person name="Albert R."/>
            <person name="Binder M."/>
            <person name="Bloem J."/>
            <person name="Labutti K."/>
            <person name="Salamov A."/>
            <person name="Andreopoulos B."/>
            <person name="Baker S."/>
            <person name="Barry K."/>
            <person name="Bills G."/>
            <person name="Bluhm B."/>
            <person name="Cannon C."/>
            <person name="Castanera R."/>
            <person name="Culley D."/>
            <person name="Daum C."/>
            <person name="Ezra D."/>
            <person name="Gonzalez J."/>
            <person name="Henrissat B."/>
            <person name="Kuo A."/>
            <person name="Liang C."/>
            <person name="Lipzen A."/>
            <person name="Lutzoni F."/>
            <person name="Magnuson J."/>
            <person name="Mondo S."/>
            <person name="Nolan M."/>
            <person name="Ohm R."/>
            <person name="Pangilinan J."/>
            <person name="Park H.-J."/>
            <person name="Ramirez L."/>
            <person name="Alfaro M."/>
            <person name="Sun H."/>
            <person name="Tritt A."/>
            <person name="Yoshinaga Y."/>
            <person name="Zwiers L.-H."/>
            <person name="Turgeon B."/>
            <person name="Goodwin S."/>
            <person name="Spatafora J."/>
            <person name="Crous P."/>
            <person name="Grigoriev I."/>
        </authorList>
    </citation>
    <scope>NUCLEOTIDE SEQUENCE</scope>
    <source>
        <strain evidence="1">CBS 161.51</strain>
    </source>
</reference>
<keyword evidence="2" id="KW-1185">Reference proteome</keyword>
<name>A0A6A5T2T7_9PLEO</name>
<sequence>MSSITPTTTYPFRYTTYTNPSPAPFTTPTIIPSFFSWGSAVDCASNTRDPDFLAQPSNYPIGRPLGLQPACVISNAAEVNDHAFWDLYDCCTGKDMFAFGSPYTCTAECRAEKGQSFQQLGECLSKRVEVVVCSPQFEEMGGNGTEGGGGSSLAAQSTSGKASASASGTASASAARSSMPAASTGGVGQTASLKFGLLVFGTMAVGSAAGMLL</sequence>
<dbReference type="EMBL" id="ML976004">
    <property type="protein sequence ID" value="KAF1946344.1"/>
    <property type="molecule type" value="Genomic_DNA"/>
</dbReference>
<accession>A0A6A5T2T7</accession>
<proteinExistence type="predicted"/>
<gene>
    <name evidence="1" type="ORF">EJ02DRAFT_367703</name>
</gene>
<dbReference type="AlphaFoldDB" id="A0A6A5T2T7"/>
<evidence type="ECO:0000313" key="1">
    <source>
        <dbReference type="EMBL" id="KAF1946344.1"/>
    </source>
</evidence>